<gene>
    <name evidence="1" type="ORF">SAMN04488121_103838</name>
</gene>
<accession>A0A1G7SEG4</accession>
<evidence type="ECO:0000313" key="1">
    <source>
        <dbReference type="EMBL" id="SDG21282.1"/>
    </source>
</evidence>
<evidence type="ECO:0000313" key="2">
    <source>
        <dbReference type="Proteomes" id="UP000199045"/>
    </source>
</evidence>
<protein>
    <submittedName>
        <fullName evidence="1">Uncharacterized protein</fullName>
    </submittedName>
</protein>
<organism evidence="1 2">
    <name type="scientific">Chitinophaga filiformis</name>
    <name type="common">Myxococcus filiformis</name>
    <name type="synonym">Flexibacter filiformis</name>
    <dbReference type="NCBI Taxonomy" id="104663"/>
    <lineage>
        <taxon>Bacteria</taxon>
        <taxon>Pseudomonadati</taxon>
        <taxon>Bacteroidota</taxon>
        <taxon>Chitinophagia</taxon>
        <taxon>Chitinophagales</taxon>
        <taxon>Chitinophagaceae</taxon>
        <taxon>Chitinophaga</taxon>
    </lineage>
</organism>
<proteinExistence type="predicted"/>
<name>A0A1G7SEG4_CHIFI</name>
<dbReference type="STRING" id="104663.SAMN04488121_103838"/>
<dbReference type="AlphaFoldDB" id="A0A1G7SEG4"/>
<dbReference type="EMBL" id="FNBN01000003">
    <property type="protein sequence ID" value="SDG21282.1"/>
    <property type="molecule type" value="Genomic_DNA"/>
</dbReference>
<dbReference type="Proteomes" id="UP000199045">
    <property type="component" value="Unassembled WGS sequence"/>
</dbReference>
<sequence>MYIWELPANLYDTTSLIDMNSNREFIDSLINELISILTVIKEKITDDSDLIRTSYETPLELRKEIDRCIYQLQQSHKDILDEINFHFSPTGTFQEHSMANGWTESYGAFAARFDKLYESLNN</sequence>
<reference evidence="1 2" key="1">
    <citation type="submission" date="2016-10" db="EMBL/GenBank/DDBJ databases">
        <authorList>
            <person name="de Groot N.N."/>
        </authorList>
    </citation>
    <scope>NUCLEOTIDE SEQUENCE [LARGE SCALE GENOMIC DNA]</scope>
    <source>
        <strain evidence="1 2">DSM 527</strain>
    </source>
</reference>